<evidence type="ECO:0000256" key="1">
    <source>
        <dbReference type="ARBA" id="ARBA00008591"/>
    </source>
</evidence>
<dbReference type="Proteomes" id="UP000002730">
    <property type="component" value="Chromosome"/>
</dbReference>
<dbReference type="Gene3D" id="1.20.58.220">
    <property type="entry name" value="Phosphate transport system protein phou homolog 2, domain 2"/>
    <property type="match status" value="1"/>
</dbReference>
<dbReference type="InterPro" id="IPR018445">
    <property type="entry name" value="Put_Phosphate_transp_reg"/>
</dbReference>
<reference evidence="2 3" key="1">
    <citation type="submission" date="2010-08" db="EMBL/GenBank/DDBJ databases">
        <title>Complete sequence of Clostridium cellulovorans 743B.</title>
        <authorList>
            <consortium name="US DOE Joint Genome Institute"/>
            <person name="Lucas S."/>
            <person name="Copeland A."/>
            <person name="Lapidus A."/>
            <person name="Cheng J.-F."/>
            <person name="Bruce D."/>
            <person name="Goodwin L."/>
            <person name="Pitluck S."/>
            <person name="Chertkov O."/>
            <person name="Detter J.C."/>
            <person name="Han C."/>
            <person name="Tapia R."/>
            <person name="Land M."/>
            <person name="Hauser L."/>
            <person name="Chang Y.-J."/>
            <person name="Jeffries C."/>
            <person name="Kyrpides N."/>
            <person name="Ivanova N."/>
            <person name="Mikhailova N."/>
            <person name="Hemme C.L."/>
            <person name="Woyke T."/>
        </authorList>
    </citation>
    <scope>NUCLEOTIDE SEQUENCE [LARGE SCALE GENOMIC DNA]</scope>
    <source>
        <strain evidence="3">ATCC 35296 / DSM 3052 / OCM 3 / 743B</strain>
    </source>
</reference>
<name>D9SSX1_CLOC7</name>
<evidence type="ECO:0000313" key="3">
    <source>
        <dbReference type="Proteomes" id="UP000002730"/>
    </source>
</evidence>
<dbReference type="Pfam" id="PF01865">
    <property type="entry name" value="PhoU_div"/>
    <property type="match status" value="1"/>
</dbReference>
<dbReference type="RefSeq" id="WP_010075728.1">
    <property type="nucleotide sequence ID" value="NC_014393.1"/>
</dbReference>
<dbReference type="PANTHER" id="PTHR37298">
    <property type="entry name" value="UPF0111 PROTEIN YKAA"/>
    <property type="match status" value="1"/>
</dbReference>
<dbReference type="InterPro" id="IPR038078">
    <property type="entry name" value="PhoU-like_sf"/>
</dbReference>
<dbReference type="HOGENOM" id="CLU_086031_0_1_9"/>
<evidence type="ECO:0000313" key="2">
    <source>
        <dbReference type="EMBL" id="ADL52633.1"/>
    </source>
</evidence>
<comment type="similarity">
    <text evidence="1">Belongs to the UPF0111 family.</text>
</comment>
<dbReference type="KEGG" id="ccb:Clocel_2940"/>
<proteinExistence type="inferred from homology"/>
<sequence>MFNFQPKQDKFYEMFSETAQNVHEAATMLRANLDSLNQKEANVKNTEALEEKGDEIVRNVIKELNEAFVTPIDREDIYAIVKQMRTILDLINSSMHRFIMFNITESTKEAKLLTDILMEATKELVDIMDELKFKGYKSKKINDKVHAISKIEDSADMLFRETVAELFKTETDPLTVMKWKEIYQILENTIDTCEKVAIIVEGVVIKNA</sequence>
<accession>D9SSX1</accession>
<dbReference type="EMBL" id="CP002160">
    <property type="protein sequence ID" value="ADL52633.1"/>
    <property type="molecule type" value="Genomic_DNA"/>
</dbReference>
<protein>
    <submittedName>
        <fullName evidence="2">Putitive phosphate transport regulator</fullName>
    </submittedName>
</protein>
<dbReference type="eggNOG" id="COG1392">
    <property type="taxonomic scope" value="Bacteria"/>
</dbReference>
<keyword evidence="3" id="KW-1185">Reference proteome</keyword>
<dbReference type="STRING" id="573061.Clocel_2940"/>
<organism evidence="2 3">
    <name type="scientific">Clostridium cellulovorans (strain ATCC 35296 / DSM 3052 / OCM 3 / 743B)</name>
    <dbReference type="NCBI Taxonomy" id="573061"/>
    <lineage>
        <taxon>Bacteria</taxon>
        <taxon>Bacillati</taxon>
        <taxon>Bacillota</taxon>
        <taxon>Clostridia</taxon>
        <taxon>Eubacteriales</taxon>
        <taxon>Clostridiaceae</taxon>
        <taxon>Clostridium</taxon>
    </lineage>
</organism>
<dbReference type="OrthoDB" id="9797568at2"/>
<dbReference type="PANTHER" id="PTHR37298:SF1">
    <property type="entry name" value="UPF0111 PROTEIN YKAA"/>
    <property type="match status" value="1"/>
</dbReference>
<dbReference type="InterPro" id="IPR052912">
    <property type="entry name" value="UPF0111_domain"/>
</dbReference>
<gene>
    <name evidence="2" type="ordered locus">Clocel_2940</name>
</gene>
<dbReference type="AlphaFoldDB" id="D9SSX1"/>